<reference evidence="2" key="1">
    <citation type="journal article" date="2019" name="Sci. Rep.">
        <title>Draft genome of Tanacetum cinerariifolium, the natural source of mosquito coil.</title>
        <authorList>
            <person name="Yamashiro T."/>
            <person name="Shiraishi A."/>
            <person name="Satake H."/>
            <person name="Nakayama K."/>
        </authorList>
    </citation>
    <scope>NUCLEOTIDE SEQUENCE</scope>
</reference>
<accession>A0A699SHL9</accession>
<dbReference type="AlphaFoldDB" id="A0A699SHL9"/>
<feature type="non-terminal residue" evidence="2">
    <location>
        <position position="1"/>
    </location>
</feature>
<feature type="region of interest" description="Disordered" evidence="1">
    <location>
        <begin position="40"/>
        <end position="65"/>
    </location>
</feature>
<comment type="caution">
    <text evidence="2">The sequence shown here is derived from an EMBL/GenBank/DDBJ whole genome shotgun (WGS) entry which is preliminary data.</text>
</comment>
<protein>
    <submittedName>
        <fullName evidence="2">Zinc finger, CCHC-type, retrotransposon Gag domain protein</fullName>
    </submittedName>
</protein>
<name>A0A699SHL9_TANCI</name>
<organism evidence="2">
    <name type="scientific">Tanacetum cinerariifolium</name>
    <name type="common">Dalmatian daisy</name>
    <name type="synonym">Chrysanthemum cinerariifolium</name>
    <dbReference type="NCBI Taxonomy" id="118510"/>
    <lineage>
        <taxon>Eukaryota</taxon>
        <taxon>Viridiplantae</taxon>
        <taxon>Streptophyta</taxon>
        <taxon>Embryophyta</taxon>
        <taxon>Tracheophyta</taxon>
        <taxon>Spermatophyta</taxon>
        <taxon>Magnoliopsida</taxon>
        <taxon>eudicotyledons</taxon>
        <taxon>Gunneridae</taxon>
        <taxon>Pentapetalae</taxon>
        <taxon>asterids</taxon>
        <taxon>campanulids</taxon>
        <taxon>Asterales</taxon>
        <taxon>Asteraceae</taxon>
        <taxon>Asteroideae</taxon>
        <taxon>Anthemideae</taxon>
        <taxon>Anthemidinae</taxon>
        <taxon>Tanacetum</taxon>
    </lineage>
</organism>
<sequence length="151" mass="16369">QAKNFQWGLRNSTLNHLMCIPFRDVAHVANATRNYEILHERDDDGAERPDKRQKSGEAVVTTTEATTTTLETTTGIPVMDVTRESGVSSPTDLSILVSSSLGVPLRATPTRSALRVDADTQESIVELLADKKPGASGHVFAITEDHATKTL</sequence>
<dbReference type="EMBL" id="BKCJ011162450">
    <property type="protein sequence ID" value="GFC96807.1"/>
    <property type="molecule type" value="Genomic_DNA"/>
</dbReference>
<feature type="non-terminal residue" evidence="2">
    <location>
        <position position="151"/>
    </location>
</feature>
<evidence type="ECO:0000313" key="2">
    <source>
        <dbReference type="EMBL" id="GFC96807.1"/>
    </source>
</evidence>
<proteinExistence type="predicted"/>
<evidence type="ECO:0000256" key="1">
    <source>
        <dbReference type="SAM" id="MobiDB-lite"/>
    </source>
</evidence>
<gene>
    <name evidence="2" type="ORF">Tci_868777</name>
</gene>
<feature type="compositionally biased region" description="Basic and acidic residues" evidence="1">
    <location>
        <begin position="40"/>
        <end position="55"/>
    </location>
</feature>